<evidence type="ECO:0000256" key="3">
    <source>
        <dbReference type="ARBA" id="ARBA00023163"/>
    </source>
</evidence>
<dbReference type="PANTHER" id="PTHR43132:SF2">
    <property type="entry name" value="ARSENICAL RESISTANCE OPERON REPRESSOR ARSR-RELATED"/>
    <property type="match status" value="1"/>
</dbReference>
<comment type="caution">
    <text evidence="5">The sequence shown here is derived from an EMBL/GenBank/DDBJ whole genome shotgun (WGS) entry which is preliminary data.</text>
</comment>
<dbReference type="GO" id="GO:0003677">
    <property type="term" value="F:DNA binding"/>
    <property type="evidence" value="ECO:0007669"/>
    <property type="project" value="UniProtKB-KW"/>
</dbReference>
<dbReference type="SUPFAM" id="SSF46785">
    <property type="entry name" value="Winged helix' DNA-binding domain"/>
    <property type="match status" value="1"/>
</dbReference>
<gene>
    <name evidence="5" type="ORF">NOG11_02875</name>
</gene>
<dbReference type="PANTHER" id="PTHR43132">
    <property type="entry name" value="ARSENICAL RESISTANCE OPERON REPRESSOR ARSR-RELATED"/>
    <property type="match status" value="1"/>
</dbReference>
<feature type="domain" description="HTH arsR-type" evidence="4">
    <location>
        <begin position="11"/>
        <end position="105"/>
    </location>
</feature>
<keyword evidence="2" id="KW-0238">DNA-binding</keyword>
<dbReference type="SMART" id="SM00418">
    <property type="entry name" value="HTH_ARSR"/>
    <property type="match status" value="1"/>
</dbReference>
<proteinExistence type="predicted"/>
<protein>
    <submittedName>
        <fullName evidence="5">Metalloregulator ArsR/SmtB family transcription factor</fullName>
    </submittedName>
</protein>
<evidence type="ECO:0000259" key="4">
    <source>
        <dbReference type="PROSITE" id="PS50987"/>
    </source>
</evidence>
<dbReference type="InterPro" id="IPR036390">
    <property type="entry name" value="WH_DNA-bd_sf"/>
</dbReference>
<evidence type="ECO:0000313" key="5">
    <source>
        <dbReference type="EMBL" id="MCQ8184321.1"/>
    </source>
</evidence>
<dbReference type="EMBL" id="JANIBC010000001">
    <property type="protein sequence ID" value="MCQ8184321.1"/>
    <property type="molecule type" value="Genomic_DNA"/>
</dbReference>
<organism evidence="5 6">
    <name type="scientific">Parvularcula maris</name>
    <dbReference type="NCBI Taxonomy" id="2965077"/>
    <lineage>
        <taxon>Bacteria</taxon>
        <taxon>Pseudomonadati</taxon>
        <taxon>Pseudomonadota</taxon>
        <taxon>Alphaproteobacteria</taxon>
        <taxon>Parvularculales</taxon>
        <taxon>Parvularculaceae</taxon>
        <taxon>Parvularcula</taxon>
    </lineage>
</organism>
<name>A0A9X2RHV5_9PROT</name>
<dbReference type="InterPro" id="IPR036388">
    <property type="entry name" value="WH-like_DNA-bd_sf"/>
</dbReference>
<dbReference type="InterPro" id="IPR051011">
    <property type="entry name" value="Metal_resp_trans_reg"/>
</dbReference>
<accession>A0A9X2RHV5</accession>
<keyword evidence="3" id="KW-0804">Transcription</keyword>
<dbReference type="InterPro" id="IPR001845">
    <property type="entry name" value="HTH_ArsR_DNA-bd_dom"/>
</dbReference>
<dbReference type="RefSeq" id="WP_256618126.1">
    <property type="nucleotide sequence ID" value="NZ_JANIBC010000001.1"/>
</dbReference>
<dbReference type="PROSITE" id="PS50987">
    <property type="entry name" value="HTH_ARSR_2"/>
    <property type="match status" value="1"/>
</dbReference>
<dbReference type="CDD" id="cd00090">
    <property type="entry name" value="HTH_ARSR"/>
    <property type="match status" value="1"/>
</dbReference>
<dbReference type="NCBIfam" id="NF033788">
    <property type="entry name" value="HTH_metalloreg"/>
    <property type="match status" value="1"/>
</dbReference>
<dbReference type="GO" id="GO:0003700">
    <property type="term" value="F:DNA-binding transcription factor activity"/>
    <property type="evidence" value="ECO:0007669"/>
    <property type="project" value="InterPro"/>
</dbReference>
<evidence type="ECO:0000256" key="2">
    <source>
        <dbReference type="ARBA" id="ARBA00023125"/>
    </source>
</evidence>
<keyword evidence="1" id="KW-0805">Transcription regulation</keyword>
<sequence>MDALLKLNPDDFEARAGQAASLLRTMGNPHRLMILCRLGSGEMPVSELGKAFSLSQSALSQHLAVLRREGLVEARREGQTMHYRIGDPAVLAIIETLAAIYCPEMLS</sequence>
<dbReference type="Gene3D" id="1.10.10.10">
    <property type="entry name" value="Winged helix-like DNA-binding domain superfamily/Winged helix DNA-binding domain"/>
    <property type="match status" value="1"/>
</dbReference>
<keyword evidence="6" id="KW-1185">Reference proteome</keyword>
<evidence type="ECO:0000313" key="6">
    <source>
        <dbReference type="Proteomes" id="UP001142610"/>
    </source>
</evidence>
<dbReference type="PRINTS" id="PR00778">
    <property type="entry name" value="HTHARSR"/>
</dbReference>
<dbReference type="Proteomes" id="UP001142610">
    <property type="component" value="Unassembled WGS sequence"/>
</dbReference>
<dbReference type="AlphaFoldDB" id="A0A9X2RHV5"/>
<evidence type="ECO:0000256" key="1">
    <source>
        <dbReference type="ARBA" id="ARBA00023015"/>
    </source>
</evidence>
<reference evidence="5" key="1">
    <citation type="submission" date="2022-07" db="EMBL/GenBank/DDBJ databases">
        <title>Parvularcula maris sp. nov., an algicidal bacterium isolated from seawater.</title>
        <authorList>
            <person name="Li F."/>
        </authorList>
    </citation>
    <scope>NUCLEOTIDE SEQUENCE</scope>
    <source>
        <strain evidence="5">BGMRC 0090</strain>
    </source>
</reference>
<dbReference type="InterPro" id="IPR011991">
    <property type="entry name" value="ArsR-like_HTH"/>
</dbReference>
<dbReference type="Pfam" id="PF01022">
    <property type="entry name" value="HTH_5"/>
    <property type="match status" value="1"/>
</dbReference>